<dbReference type="EMBL" id="CP012159">
    <property type="protein sequence ID" value="AKT42786.1"/>
    <property type="molecule type" value="Genomic_DNA"/>
</dbReference>
<evidence type="ECO:0000256" key="7">
    <source>
        <dbReference type="PROSITE-ProRule" id="PRU10141"/>
    </source>
</evidence>
<gene>
    <name evidence="10" type="ORF">CMC5_070130</name>
</gene>
<dbReference type="Gene3D" id="3.40.50.10070">
    <property type="entry name" value="TolB, N-terminal domain"/>
    <property type="match status" value="1"/>
</dbReference>
<feature type="domain" description="Protein kinase" evidence="9">
    <location>
        <begin position="88"/>
        <end position="350"/>
    </location>
</feature>
<name>A0A0K1EPK3_CHOCO</name>
<feature type="binding site" evidence="7">
    <location>
        <position position="117"/>
    </location>
    <ligand>
        <name>ATP</name>
        <dbReference type="ChEBI" id="CHEBI:30616"/>
    </ligand>
</feature>
<evidence type="ECO:0000313" key="11">
    <source>
        <dbReference type="Proteomes" id="UP000067626"/>
    </source>
</evidence>
<reference evidence="10 11" key="1">
    <citation type="submission" date="2015-07" db="EMBL/GenBank/DDBJ databases">
        <title>Genome analysis of myxobacterium Chondromyces crocatus Cm c5 reveals a high potential for natural compound synthesis and the genetic basis for the loss of fruiting body formation.</title>
        <authorList>
            <person name="Zaburannyi N."/>
            <person name="Bunk B."/>
            <person name="Maier J."/>
            <person name="Overmann J."/>
            <person name="Mueller R."/>
        </authorList>
    </citation>
    <scope>NUCLEOTIDE SEQUENCE [LARGE SCALE GENOMIC DNA]</scope>
    <source>
        <strain evidence="10 11">Cm c5</strain>
    </source>
</reference>
<dbReference type="GO" id="GO:0004674">
    <property type="term" value="F:protein serine/threonine kinase activity"/>
    <property type="evidence" value="ECO:0007669"/>
    <property type="project" value="UniProtKB-KW"/>
</dbReference>
<dbReference type="PANTHER" id="PTHR43289">
    <property type="entry name" value="MITOGEN-ACTIVATED PROTEIN KINASE KINASE KINASE 20-RELATED"/>
    <property type="match status" value="1"/>
</dbReference>
<feature type="region of interest" description="Disordered" evidence="8">
    <location>
        <begin position="354"/>
        <end position="375"/>
    </location>
</feature>
<dbReference type="Gene3D" id="1.10.510.10">
    <property type="entry name" value="Transferase(Phosphotransferase) domain 1"/>
    <property type="match status" value="1"/>
</dbReference>
<dbReference type="Proteomes" id="UP000067626">
    <property type="component" value="Chromosome"/>
</dbReference>
<dbReference type="EC" id="2.7.11.1" evidence="1"/>
<dbReference type="SMART" id="SM00220">
    <property type="entry name" value="S_TKc"/>
    <property type="match status" value="1"/>
</dbReference>
<keyword evidence="2" id="KW-0723">Serine/threonine-protein kinase</keyword>
<dbReference type="GO" id="GO:0005524">
    <property type="term" value="F:ATP binding"/>
    <property type="evidence" value="ECO:0007669"/>
    <property type="project" value="UniProtKB-UniRule"/>
</dbReference>
<evidence type="ECO:0000256" key="4">
    <source>
        <dbReference type="ARBA" id="ARBA00022741"/>
    </source>
</evidence>
<evidence type="ECO:0000256" key="6">
    <source>
        <dbReference type="ARBA" id="ARBA00022840"/>
    </source>
</evidence>
<sequence>MSQRNLSEDETIAVTEFADRDEVSMGPFTTPSSVSGPPPQVIVSVPPPAGERGTSSTPGAHFRGPASQASTVMPAGCAEKRQILGGRYELLCLVGSGGMGNVYRARDQELDEVVALKTLRREIADKAGVIDRFRREVRLARRVTHPNVARVFDIGEHGGDKFLTMEYVDGESLSDVITREGPMTLARGVEVAEAICAGLGAAHRAGVIHRDLKPDNVLIAKDGRVVITDFGIARAYDVEGGGSQTAGMTIGTPAYMSPEQVQGRQDIDGRADVYALGAVLYEMFTGERAWRGDGVFAVAAAKLISDPPDPRLRRADLPVAFARLILRCMARAPEARFATVEAIVEELSTLTHLPASGPPSLPTSTPVQGPPAADTAAGDRVVAVLPFRNQGPTDDGYLADELTDDLIDTLSMTRGLKVRPRGVVQRFQGQDQDPREIGRELDVQVVVDGSVRRRAGTVRISARLISVADGFQLWARRLDRPEQEVLRMSDEVAQAIVEALTSDAQVAPLREVPSDPVAIDLYLRGRHLYRQFWPASLREAIGLYDQALARVPGDPMFLAACALARCRLWFFTGEGANQVVESAQRAVRAAPDLAETRLALAAVQLHDCDAPGAVRELKRALSRNPSLAEAQSLLGSILLEAGDMDGGRRWTEAALALDPHTPLARAAMARLHALLGRWDQMEATLAQANPLRSEQWAIRARFLVWQRDIEQGARLMEGLDEDTQIPAMARTLLTLLRDRGLSQQQDRGLPQPPLEIMTGETAHHGPRRRTFMHQLRAEVLGFLGDTEKGLQEIQSAVDSGLIDLLWMERCPLLEGARQDPRFGTMHAVVRRRADAIVEAYRER</sequence>
<dbReference type="AlphaFoldDB" id="A0A0K1EPK3"/>
<feature type="region of interest" description="Disordered" evidence="8">
    <location>
        <begin position="1"/>
        <end position="71"/>
    </location>
</feature>
<dbReference type="CDD" id="cd14014">
    <property type="entry name" value="STKc_PknB_like"/>
    <property type="match status" value="1"/>
</dbReference>
<evidence type="ECO:0000256" key="3">
    <source>
        <dbReference type="ARBA" id="ARBA00022679"/>
    </source>
</evidence>
<keyword evidence="11" id="KW-1185">Reference proteome</keyword>
<dbReference type="FunFam" id="1.10.510.10:FF:000021">
    <property type="entry name" value="Serine/threonine protein kinase"/>
    <property type="match status" value="1"/>
</dbReference>
<keyword evidence="6 7" id="KW-0067">ATP-binding</keyword>
<dbReference type="RefSeq" id="WP_050434357.1">
    <property type="nucleotide sequence ID" value="NZ_CP012159.1"/>
</dbReference>
<evidence type="ECO:0000256" key="1">
    <source>
        <dbReference type="ARBA" id="ARBA00012513"/>
    </source>
</evidence>
<dbReference type="SUPFAM" id="SSF56112">
    <property type="entry name" value="Protein kinase-like (PK-like)"/>
    <property type="match status" value="1"/>
</dbReference>
<evidence type="ECO:0000259" key="9">
    <source>
        <dbReference type="PROSITE" id="PS50011"/>
    </source>
</evidence>
<dbReference type="InterPro" id="IPR000719">
    <property type="entry name" value="Prot_kinase_dom"/>
</dbReference>
<dbReference type="SUPFAM" id="SSF48452">
    <property type="entry name" value="TPR-like"/>
    <property type="match status" value="1"/>
</dbReference>
<dbReference type="InterPro" id="IPR008271">
    <property type="entry name" value="Ser/Thr_kinase_AS"/>
</dbReference>
<evidence type="ECO:0000313" key="10">
    <source>
        <dbReference type="EMBL" id="AKT42786.1"/>
    </source>
</evidence>
<dbReference type="InterPro" id="IPR011990">
    <property type="entry name" value="TPR-like_helical_dom_sf"/>
</dbReference>
<dbReference type="KEGG" id="ccro:CMC5_070130"/>
<dbReference type="PANTHER" id="PTHR43289:SF6">
    <property type="entry name" value="SERINE_THREONINE-PROTEIN KINASE NEKL-3"/>
    <property type="match status" value="1"/>
</dbReference>
<organism evidence="10 11">
    <name type="scientific">Chondromyces crocatus</name>
    <dbReference type="NCBI Taxonomy" id="52"/>
    <lineage>
        <taxon>Bacteria</taxon>
        <taxon>Pseudomonadati</taxon>
        <taxon>Myxococcota</taxon>
        <taxon>Polyangia</taxon>
        <taxon>Polyangiales</taxon>
        <taxon>Polyangiaceae</taxon>
        <taxon>Chondromyces</taxon>
    </lineage>
</organism>
<evidence type="ECO:0000256" key="8">
    <source>
        <dbReference type="SAM" id="MobiDB-lite"/>
    </source>
</evidence>
<dbReference type="STRING" id="52.CMC5_070130"/>
<protein>
    <recommendedName>
        <fullName evidence="1">non-specific serine/threonine protein kinase</fullName>
        <ecNumber evidence="1">2.7.11.1</ecNumber>
    </recommendedName>
</protein>
<dbReference type="InterPro" id="IPR011009">
    <property type="entry name" value="Kinase-like_dom_sf"/>
</dbReference>
<dbReference type="PROSITE" id="PS00108">
    <property type="entry name" value="PROTEIN_KINASE_ST"/>
    <property type="match status" value="1"/>
</dbReference>
<proteinExistence type="predicted"/>
<keyword evidence="3 10" id="KW-0808">Transferase</keyword>
<accession>A0A0K1EPK3</accession>
<keyword evidence="5 10" id="KW-0418">Kinase</keyword>
<evidence type="ECO:0000256" key="2">
    <source>
        <dbReference type="ARBA" id="ARBA00022527"/>
    </source>
</evidence>
<dbReference type="PROSITE" id="PS50011">
    <property type="entry name" value="PROTEIN_KINASE_DOM"/>
    <property type="match status" value="1"/>
</dbReference>
<dbReference type="InterPro" id="IPR017441">
    <property type="entry name" value="Protein_kinase_ATP_BS"/>
</dbReference>
<keyword evidence="4 7" id="KW-0547">Nucleotide-binding</keyword>
<dbReference type="PROSITE" id="PS00107">
    <property type="entry name" value="PROTEIN_KINASE_ATP"/>
    <property type="match status" value="1"/>
</dbReference>
<dbReference type="Pfam" id="PF00069">
    <property type="entry name" value="Pkinase"/>
    <property type="match status" value="1"/>
</dbReference>
<feature type="compositionally biased region" description="Pro residues" evidence="8">
    <location>
        <begin position="36"/>
        <end position="49"/>
    </location>
</feature>
<dbReference type="Gene3D" id="1.25.40.10">
    <property type="entry name" value="Tetratricopeptide repeat domain"/>
    <property type="match status" value="1"/>
</dbReference>
<dbReference type="Gene3D" id="3.30.200.20">
    <property type="entry name" value="Phosphorylase Kinase, domain 1"/>
    <property type="match status" value="1"/>
</dbReference>
<evidence type="ECO:0000256" key="5">
    <source>
        <dbReference type="ARBA" id="ARBA00022777"/>
    </source>
</evidence>